<accession>A3INT4</accession>
<dbReference type="OrthoDB" id="9796864at2"/>
<keyword evidence="3" id="KW-0697">Rotamase</keyword>
<organism evidence="7 8">
    <name type="scientific">Crocosphaera chwakensis CCY0110</name>
    <dbReference type="NCBI Taxonomy" id="391612"/>
    <lineage>
        <taxon>Bacteria</taxon>
        <taxon>Bacillati</taxon>
        <taxon>Cyanobacteriota</taxon>
        <taxon>Cyanophyceae</taxon>
        <taxon>Oscillatoriophycideae</taxon>
        <taxon>Chroococcales</taxon>
        <taxon>Aphanothecaceae</taxon>
        <taxon>Crocosphaera</taxon>
        <taxon>Crocosphaera chwakensis</taxon>
    </lineage>
</organism>
<keyword evidence="5" id="KW-0812">Transmembrane</keyword>
<evidence type="ECO:0000256" key="5">
    <source>
        <dbReference type="SAM" id="Phobius"/>
    </source>
</evidence>
<dbReference type="GO" id="GO:0003755">
    <property type="term" value="F:peptidyl-prolyl cis-trans isomerase activity"/>
    <property type="evidence" value="ECO:0007669"/>
    <property type="project" value="UniProtKB-KW"/>
</dbReference>
<protein>
    <recommendedName>
        <fullName evidence="1">peptidylprolyl isomerase</fullName>
        <ecNumber evidence="1">5.2.1.8</ecNumber>
    </recommendedName>
</protein>
<dbReference type="Gene3D" id="1.20.120.290">
    <property type="entry name" value="Oxygen-evolving enhancer protein 3 (PsbQ), four-helix up-down bundle"/>
    <property type="match status" value="1"/>
</dbReference>
<dbReference type="EMBL" id="AAXW01000010">
    <property type="protein sequence ID" value="EAZ91982.1"/>
    <property type="molecule type" value="Genomic_DNA"/>
</dbReference>
<dbReference type="eggNOG" id="COG0652">
    <property type="taxonomic scope" value="Bacteria"/>
</dbReference>
<feature type="transmembrane region" description="Helical" evidence="5">
    <location>
        <begin position="21"/>
        <end position="40"/>
    </location>
</feature>
<dbReference type="InterPro" id="IPR029000">
    <property type="entry name" value="Cyclophilin-like_dom_sf"/>
</dbReference>
<dbReference type="Proteomes" id="UP000003781">
    <property type="component" value="Unassembled WGS sequence"/>
</dbReference>
<evidence type="ECO:0000313" key="8">
    <source>
        <dbReference type="Proteomes" id="UP000003781"/>
    </source>
</evidence>
<reference evidence="7 8" key="1">
    <citation type="submission" date="2007-03" db="EMBL/GenBank/DDBJ databases">
        <authorList>
            <person name="Stal L."/>
            <person name="Ferriera S."/>
            <person name="Johnson J."/>
            <person name="Kravitz S."/>
            <person name="Beeson K."/>
            <person name="Sutton G."/>
            <person name="Rogers Y.-H."/>
            <person name="Friedman R."/>
            <person name="Frazier M."/>
            <person name="Venter J.C."/>
        </authorList>
    </citation>
    <scope>NUCLEOTIDE SEQUENCE [LARGE SCALE GENOMIC DNA]</scope>
    <source>
        <strain evidence="7 8">CCY0110</strain>
    </source>
</reference>
<dbReference type="InterPro" id="IPR048563">
    <property type="entry name" value="CYP38_PsbQ-like"/>
</dbReference>
<dbReference type="SUPFAM" id="SSF50891">
    <property type="entry name" value="Cyclophilin-like"/>
    <property type="match status" value="1"/>
</dbReference>
<keyword evidence="4" id="KW-0413">Isomerase</keyword>
<dbReference type="Gene3D" id="2.40.100.10">
    <property type="entry name" value="Cyclophilin-like"/>
    <property type="match status" value="1"/>
</dbReference>
<proteinExistence type="predicted"/>
<dbReference type="CDD" id="cd01924">
    <property type="entry name" value="cyclophilin_TLP40_like"/>
    <property type="match status" value="1"/>
</dbReference>
<evidence type="ECO:0000259" key="6">
    <source>
        <dbReference type="PROSITE" id="PS50072"/>
    </source>
</evidence>
<keyword evidence="5" id="KW-1133">Transmembrane helix</keyword>
<dbReference type="AlphaFoldDB" id="A3INT4"/>
<dbReference type="PANTHER" id="PTHR43246">
    <property type="entry name" value="PEPTIDYL-PROLYL CIS-TRANS ISOMERASE CYP38, CHLOROPLASTIC"/>
    <property type="match status" value="1"/>
</dbReference>
<keyword evidence="2" id="KW-0793">Thylakoid</keyword>
<evidence type="ECO:0000256" key="3">
    <source>
        <dbReference type="ARBA" id="ARBA00023110"/>
    </source>
</evidence>
<dbReference type="EC" id="5.2.1.8" evidence="1"/>
<dbReference type="RefSeq" id="WP_008275054.1">
    <property type="nucleotide sequence ID" value="NZ_AAXW01000010.1"/>
</dbReference>
<evidence type="ECO:0000256" key="2">
    <source>
        <dbReference type="ARBA" id="ARBA00023078"/>
    </source>
</evidence>
<dbReference type="Pfam" id="PF21329">
    <property type="entry name" value="CYP38_PsbQ-like"/>
    <property type="match status" value="1"/>
</dbReference>
<dbReference type="SUPFAM" id="SSF101112">
    <property type="entry name" value="Oxygen-evolving enhancer protein 3"/>
    <property type="match status" value="1"/>
</dbReference>
<dbReference type="Pfam" id="PF00160">
    <property type="entry name" value="Pro_isomerase"/>
    <property type="match status" value="1"/>
</dbReference>
<sequence>MKLQQSFWSNVRSRLKYWCKKTIVAMIVVTLSINLCGATWNQLGTNSVLISVLAQGNAITDPEAILRYALPIDNEPIRKVQDAIEDISNHLRGKRWPPIAKDVKRASFVLTLRSDEILDGVPSDRQSQAETILEDIKTGVSELQEAVENKDKEEVWIKRRNVLDNIGNIESLMVKGFPFEIPEEYADLPQLKGRATVEIETTKGNLTIVVDGYNAPVNGGNFIDLVQRGFYDGLSFIDLEDSFAIQTGNPPGEEEGFIDPETGEYRAVPLEVRVKDDQEPIYGATLEEMGIYLPELVLPFNAYGAVALARPSLDPNGGSSQFFFFKFDSELTPPGFNLMDGRYSVFGYLVDGEDVLEDLTKKDKIISAKVIDGLNNLVEPKNS</sequence>
<keyword evidence="5" id="KW-0472">Membrane</keyword>
<dbReference type="InterPro" id="IPR002130">
    <property type="entry name" value="Cyclophilin-type_PPIase_dom"/>
</dbReference>
<evidence type="ECO:0000313" key="7">
    <source>
        <dbReference type="EMBL" id="EAZ91982.1"/>
    </source>
</evidence>
<gene>
    <name evidence="7" type="ORF">CY0110_29944</name>
</gene>
<name>A3INT4_9CHRO</name>
<dbReference type="PROSITE" id="PS50072">
    <property type="entry name" value="CSA_PPIASE_2"/>
    <property type="match status" value="1"/>
</dbReference>
<comment type="caution">
    <text evidence="7">The sequence shown here is derived from an EMBL/GenBank/DDBJ whole genome shotgun (WGS) entry which is preliminary data.</text>
</comment>
<dbReference type="InterPro" id="IPR044665">
    <property type="entry name" value="E_coli_cyclophilin_A-like"/>
</dbReference>
<evidence type="ECO:0000256" key="1">
    <source>
        <dbReference type="ARBA" id="ARBA00013194"/>
    </source>
</evidence>
<feature type="domain" description="PPIase cyclophilin-type" evidence="6">
    <location>
        <begin position="204"/>
        <end position="361"/>
    </location>
</feature>
<dbReference type="InterPro" id="IPR023222">
    <property type="entry name" value="PsbQ-like_dom_sf"/>
</dbReference>
<keyword evidence="8" id="KW-1185">Reference proteome</keyword>
<evidence type="ECO:0000256" key="4">
    <source>
        <dbReference type="ARBA" id="ARBA00023235"/>
    </source>
</evidence>